<sequence length="105" mass="12003">MMNQYESDIDSQNDVLTEPEQAQIPLFHVVMYNDNFTTMDFVVFVLVRVFAHGTDKAMALMMEVHHKGWAIVATLPKEIGEMKIAAVQEYAEQAEFPLLLTLQRA</sequence>
<dbReference type="PANTHER" id="PTHR33473">
    <property type="entry name" value="ATP-DEPENDENT CLP PROTEASE ADAPTER PROTEIN CLPS1, CHLOROPLASTIC"/>
    <property type="match status" value="1"/>
</dbReference>
<dbReference type="Pfam" id="PF02617">
    <property type="entry name" value="ClpS"/>
    <property type="match status" value="1"/>
</dbReference>
<dbReference type="Proteomes" id="UP000092575">
    <property type="component" value="Unassembled WGS sequence"/>
</dbReference>
<dbReference type="InterPro" id="IPR022935">
    <property type="entry name" value="ClpS"/>
</dbReference>
<dbReference type="STRING" id="478.A7456_04285"/>
<dbReference type="AlphaFoldDB" id="A0A1B8QJD4"/>
<dbReference type="EMBL" id="LXTW01000032">
    <property type="protein sequence ID" value="OBX83582.1"/>
    <property type="molecule type" value="Genomic_DNA"/>
</dbReference>
<protein>
    <recommendedName>
        <fullName evidence="1">ATP-dependent Clp protease adapter protein ClpS</fullName>
    </recommendedName>
</protein>
<dbReference type="GO" id="GO:0006508">
    <property type="term" value="P:proteolysis"/>
    <property type="evidence" value="ECO:0007669"/>
    <property type="project" value="UniProtKB-UniRule"/>
</dbReference>
<dbReference type="HAMAP" id="MF_00302">
    <property type="entry name" value="ClpS"/>
    <property type="match status" value="1"/>
</dbReference>
<comment type="subunit">
    <text evidence="1">Binds to the N-terminal domain of the chaperone ClpA.</text>
</comment>
<gene>
    <name evidence="1" type="primary">clpS</name>
    <name evidence="3" type="ORF">A7456_04285</name>
    <name evidence="4" type="ORF">I6G26_06695</name>
</gene>
<proteinExistence type="inferred from homology"/>
<reference evidence="3 5" key="1">
    <citation type="submission" date="2016-05" db="EMBL/GenBank/DDBJ databases">
        <title>Draft genome sequence of Moraxella nonliquefaciens CCUG 348T.</title>
        <authorList>
            <person name="Salva-Serra F."/>
            <person name="Engstrom-Jakobsson H."/>
            <person name="Thorell K."/>
            <person name="Gonzales-Siles L."/>
            <person name="Karlsson R."/>
            <person name="Boulund F."/>
            <person name="Engstrand L."/>
            <person name="Kristiansson E."/>
            <person name="Moore E."/>
        </authorList>
    </citation>
    <scope>NUCLEOTIDE SEQUENCE [LARGE SCALE GENOMIC DNA]</scope>
    <source>
        <strain evidence="3 5">CCUG 348</strain>
    </source>
</reference>
<evidence type="ECO:0000313" key="4">
    <source>
        <dbReference type="EMBL" id="QPT43777.1"/>
    </source>
</evidence>
<feature type="domain" description="Adaptor protein ClpS core" evidence="2">
    <location>
        <begin position="25"/>
        <end position="100"/>
    </location>
</feature>
<keyword evidence="4" id="KW-0645">Protease</keyword>
<dbReference type="EMBL" id="CP065728">
    <property type="protein sequence ID" value="QPT43777.1"/>
    <property type="molecule type" value="Genomic_DNA"/>
</dbReference>
<accession>A0A1B8QJD4</accession>
<dbReference type="PANTHER" id="PTHR33473:SF17">
    <property type="entry name" value="ATP-DEPENDENT CLP PROTEASE ADAPTER PROTEIN CLPS1, CHLOROPLASTIC"/>
    <property type="match status" value="1"/>
</dbReference>
<evidence type="ECO:0000313" key="5">
    <source>
        <dbReference type="Proteomes" id="UP000092575"/>
    </source>
</evidence>
<name>A0A1B8QJD4_MORNO</name>
<comment type="similarity">
    <text evidence="1">Belongs to the ClpS family.</text>
</comment>
<dbReference type="InterPro" id="IPR003769">
    <property type="entry name" value="ClpS_core"/>
</dbReference>
<dbReference type="GO" id="GO:0030163">
    <property type="term" value="P:protein catabolic process"/>
    <property type="evidence" value="ECO:0007669"/>
    <property type="project" value="InterPro"/>
</dbReference>
<dbReference type="InterPro" id="IPR014719">
    <property type="entry name" value="Ribosomal_bL12_C/ClpS-like"/>
</dbReference>
<reference evidence="4 6" key="2">
    <citation type="submission" date="2020-12" db="EMBL/GenBank/DDBJ databases">
        <title>FDA dAtabase for Regulatory Grade micrObial Sequences (FDA-ARGOS): Supporting development and validation of Infectious Disease Dx tests.</title>
        <authorList>
            <person name="Sproer C."/>
            <person name="Gronow S."/>
            <person name="Severitt S."/>
            <person name="Schroder I."/>
            <person name="Tallon L."/>
            <person name="Sadzewicz L."/>
            <person name="Zhao X."/>
            <person name="Boylan J."/>
            <person name="Ott S."/>
            <person name="Bowen H."/>
            <person name="Vavikolanu K."/>
            <person name="Mehta A."/>
            <person name="Aluvathingal J."/>
            <person name="Nadendla S."/>
            <person name="Lowell S."/>
            <person name="Myers T."/>
            <person name="Yan Y."/>
            <person name="Sichtig H."/>
        </authorList>
    </citation>
    <scope>NUCLEOTIDE SEQUENCE [LARGE SCALE GENOMIC DNA]</scope>
    <source>
        <strain evidence="4 6">FDAARGOS_869</strain>
    </source>
</reference>
<dbReference type="Proteomes" id="UP000594834">
    <property type="component" value="Chromosome"/>
</dbReference>
<evidence type="ECO:0000313" key="3">
    <source>
        <dbReference type="EMBL" id="OBX83582.1"/>
    </source>
</evidence>
<keyword evidence="6" id="KW-1185">Reference proteome</keyword>
<evidence type="ECO:0000259" key="2">
    <source>
        <dbReference type="Pfam" id="PF02617"/>
    </source>
</evidence>
<evidence type="ECO:0000313" key="6">
    <source>
        <dbReference type="Proteomes" id="UP000594834"/>
    </source>
</evidence>
<organism evidence="3 5">
    <name type="scientific">Moraxella nonliquefaciens</name>
    <dbReference type="NCBI Taxonomy" id="478"/>
    <lineage>
        <taxon>Bacteria</taxon>
        <taxon>Pseudomonadati</taxon>
        <taxon>Pseudomonadota</taxon>
        <taxon>Gammaproteobacteria</taxon>
        <taxon>Moraxellales</taxon>
        <taxon>Moraxellaceae</taxon>
        <taxon>Moraxella</taxon>
    </lineage>
</organism>
<dbReference type="SUPFAM" id="SSF54736">
    <property type="entry name" value="ClpS-like"/>
    <property type="match status" value="1"/>
</dbReference>
<evidence type="ECO:0000256" key="1">
    <source>
        <dbReference type="HAMAP-Rule" id="MF_00302"/>
    </source>
</evidence>
<keyword evidence="4" id="KW-0378">Hydrolase</keyword>
<dbReference type="GO" id="GO:0008233">
    <property type="term" value="F:peptidase activity"/>
    <property type="evidence" value="ECO:0007669"/>
    <property type="project" value="UniProtKB-KW"/>
</dbReference>
<comment type="function">
    <text evidence="1">Involved in the modulation of the specificity of the ClpAP-mediated ATP-dependent protein degradation.</text>
</comment>
<dbReference type="Gene3D" id="3.30.1390.10">
    <property type="match status" value="1"/>
</dbReference>